<keyword evidence="7" id="KW-1185">Reference proteome</keyword>
<feature type="region of interest" description="Disordered" evidence="1">
    <location>
        <begin position="20"/>
        <end position="43"/>
    </location>
</feature>
<dbReference type="InterPro" id="IPR012341">
    <property type="entry name" value="6hp_glycosidase-like_sf"/>
</dbReference>
<dbReference type="InterPro" id="IPR027414">
    <property type="entry name" value="GH95_N_dom"/>
</dbReference>
<feature type="domain" description="Alpha fucosidase A-like C-terminal" evidence="4">
    <location>
        <begin position="714"/>
        <end position="773"/>
    </location>
</feature>
<protein>
    <submittedName>
        <fullName evidence="6">Alpha-L-fucosidase 2</fullName>
        <ecNumber evidence="6">3.2.1.51</ecNumber>
    </submittedName>
</protein>
<dbReference type="InterPro" id="IPR049053">
    <property type="entry name" value="AFCA-like_C"/>
</dbReference>
<dbReference type="EC" id="3.2.1.51" evidence="6"/>
<dbReference type="Pfam" id="PF14498">
    <property type="entry name" value="Glyco_hyd_65N_2"/>
    <property type="match status" value="1"/>
</dbReference>
<dbReference type="InterPro" id="IPR006311">
    <property type="entry name" value="TAT_signal"/>
</dbReference>
<evidence type="ECO:0000259" key="5">
    <source>
        <dbReference type="Pfam" id="PF22124"/>
    </source>
</evidence>
<evidence type="ECO:0000256" key="1">
    <source>
        <dbReference type="SAM" id="MobiDB-lite"/>
    </source>
</evidence>
<evidence type="ECO:0000259" key="3">
    <source>
        <dbReference type="Pfam" id="PF14498"/>
    </source>
</evidence>
<dbReference type="PANTHER" id="PTHR31084:SF0">
    <property type="entry name" value="ALPHA-L-FUCOSIDASE 2"/>
    <property type="match status" value="1"/>
</dbReference>
<dbReference type="SUPFAM" id="SSF48208">
    <property type="entry name" value="Six-hairpin glycosidases"/>
    <property type="match status" value="1"/>
</dbReference>
<feature type="compositionally biased region" description="Pro residues" evidence="1">
    <location>
        <begin position="32"/>
        <end position="43"/>
    </location>
</feature>
<feature type="signal peptide" evidence="2">
    <location>
        <begin position="1"/>
        <end position="30"/>
    </location>
</feature>
<proteinExistence type="predicted"/>
<evidence type="ECO:0000259" key="4">
    <source>
        <dbReference type="Pfam" id="PF21307"/>
    </source>
</evidence>
<dbReference type="EMBL" id="JACIIZ010000018">
    <property type="protein sequence ID" value="MBB6254629.1"/>
    <property type="molecule type" value="Genomic_DNA"/>
</dbReference>
<dbReference type="InterPro" id="IPR016518">
    <property type="entry name" value="Alpha-L-fucosidase"/>
</dbReference>
<dbReference type="PROSITE" id="PS51318">
    <property type="entry name" value="TAT"/>
    <property type="match status" value="1"/>
</dbReference>
<dbReference type="Proteomes" id="UP000539175">
    <property type="component" value="Unassembled WGS sequence"/>
</dbReference>
<comment type="caution">
    <text evidence="6">The sequence shown here is derived from an EMBL/GenBank/DDBJ whole genome shotgun (WGS) entry which is preliminary data.</text>
</comment>
<keyword evidence="6" id="KW-0326">Glycosidase</keyword>
<name>A0A7X0B2N5_9PROT</name>
<dbReference type="RefSeq" id="WP_184807153.1">
    <property type="nucleotide sequence ID" value="NZ_JACIIZ010000018.1"/>
</dbReference>
<dbReference type="InterPro" id="IPR054363">
    <property type="entry name" value="GH95_cat"/>
</dbReference>
<feature type="domain" description="Glycosyl hydrolase family 95 catalytic" evidence="5">
    <location>
        <begin position="315"/>
        <end position="712"/>
    </location>
</feature>
<accession>A0A7X0B2N5</accession>
<dbReference type="Pfam" id="PF21307">
    <property type="entry name" value="Glyco_hydro_95_C"/>
    <property type="match status" value="1"/>
</dbReference>
<keyword evidence="6" id="KW-0378">Hydrolase</keyword>
<gene>
    <name evidence="6" type="ORF">FHS74_005219</name>
</gene>
<feature type="domain" description="Glycosyl hydrolase family 95 N-terminal" evidence="3">
    <location>
        <begin position="51"/>
        <end position="291"/>
    </location>
</feature>
<feature type="chain" id="PRO_5030762769" evidence="2">
    <location>
        <begin position="31"/>
        <end position="801"/>
    </location>
</feature>
<dbReference type="PIRSF" id="PIRSF007663">
    <property type="entry name" value="UCP007663"/>
    <property type="match status" value="1"/>
</dbReference>
<reference evidence="6 7" key="1">
    <citation type="submission" date="2020-08" db="EMBL/GenBank/DDBJ databases">
        <title>Genomic Encyclopedia of Type Strains, Phase IV (KMG-IV): sequencing the most valuable type-strain genomes for metagenomic binning, comparative biology and taxonomic classification.</title>
        <authorList>
            <person name="Goeker M."/>
        </authorList>
    </citation>
    <scope>NUCLEOTIDE SEQUENCE [LARGE SCALE GENOMIC DNA]</scope>
    <source>
        <strain evidence="6 7">DSM 22198</strain>
    </source>
</reference>
<evidence type="ECO:0000313" key="7">
    <source>
        <dbReference type="Proteomes" id="UP000539175"/>
    </source>
</evidence>
<dbReference type="Gene3D" id="1.50.10.10">
    <property type="match status" value="1"/>
</dbReference>
<evidence type="ECO:0000313" key="6">
    <source>
        <dbReference type="EMBL" id="MBB6254629.1"/>
    </source>
</evidence>
<sequence length="801" mass="87151">MSTLSRRDILMASAAALMMGGGQTPHPASAAEPPPAVPVPPLPTPDPIQTLWYTQPAAQWVEALPVGNGRLGAMVFGGISMERLQLNEDTFYAGGPYSDVNPAAKAALPEVRDLIFQGRYLEAEALAAAKVMATPLKQMPYQPLGDAVLLFQSLDTVHDYHRRLDLDSAVTTTRLVTGGGAWSSTHTREVFASAVDQVIVARLSANKPSLVSANLSLLTPQNATLVADGPDSLLLTGIGPSRFGIEGRLTFAVRLKVMATGGQVRAGSDGIVIDHADEAVVLITAATGYKRYDDISADPAALTAAALALAAANPYARLLADHVAEHQRLYRRVAIDLGSTPAATLPTDERVRANAAQDDPALAALYFNYGRYLLISSSRPGCQPANLQGIWNEQVDPPWESKWTININTEMNYWPAELVDLGECVQPLTAMLKDLSETGARTARDMYGANGWMAHHNTDIWRVAGPPDGPKWGLWPMGGAWLCRHLWDHYDYGRDKGYLAEVYPILTGATQFFLDTLAVLPGTNWLVTNPSLSPENEHPLGTSLCAGPAMDRQILRDLFDSTIKAGEILGRDADFRAKVKATRDRLPPDRIGAAGQLQEWLEDWDLRAPEVHHRHVSHLYAVYPSDQITRRGTPELMAAARKSLEIRGDDATGWGLGWRLNLWARLADGEHAHSILNLLLSPERTYPNLFDAHPPFQIDGNFGGTAGMVEMLVQSGADDIELLPALPRAWPTGHLKGVRVRGQGRLDLAWRDGALDRASLRNDGTQAHRWRVRLGEEVVAVSVPAGGEKRLVLENGRLVLV</sequence>
<organism evidence="6 7">
    <name type="scientific">Nitrospirillum iridis</name>
    <dbReference type="NCBI Taxonomy" id="765888"/>
    <lineage>
        <taxon>Bacteria</taxon>
        <taxon>Pseudomonadati</taxon>
        <taxon>Pseudomonadota</taxon>
        <taxon>Alphaproteobacteria</taxon>
        <taxon>Rhodospirillales</taxon>
        <taxon>Azospirillaceae</taxon>
        <taxon>Nitrospirillum</taxon>
    </lineage>
</organism>
<evidence type="ECO:0000256" key="2">
    <source>
        <dbReference type="SAM" id="SignalP"/>
    </source>
</evidence>
<dbReference type="AlphaFoldDB" id="A0A7X0B2N5"/>
<dbReference type="GO" id="GO:0004560">
    <property type="term" value="F:alpha-L-fucosidase activity"/>
    <property type="evidence" value="ECO:0007669"/>
    <property type="project" value="UniProtKB-EC"/>
</dbReference>
<dbReference type="GO" id="GO:0005975">
    <property type="term" value="P:carbohydrate metabolic process"/>
    <property type="evidence" value="ECO:0007669"/>
    <property type="project" value="InterPro"/>
</dbReference>
<dbReference type="InterPro" id="IPR008928">
    <property type="entry name" value="6-hairpin_glycosidase_sf"/>
</dbReference>
<dbReference type="Pfam" id="PF22124">
    <property type="entry name" value="Glyco_hydro_95_cat"/>
    <property type="match status" value="1"/>
</dbReference>
<dbReference type="PANTHER" id="PTHR31084">
    <property type="entry name" value="ALPHA-L-FUCOSIDASE 2"/>
    <property type="match status" value="1"/>
</dbReference>
<keyword evidence="2" id="KW-0732">Signal</keyword>